<accession>A0AAU7E901</accession>
<dbReference type="SUPFAM" id="SSF46565">
    <property type="entry name" value="Chaperone J-domain"/>
    <property type="match status" value="1"/>
</dbReference>
<dbReference type="GO" id="GO:0016829">
    <property type="term" value="F:lyase activity"/>
    <property type="evidence" value="ECO:0007669"/>
    <property type="project" value="UniProtKB-KW"/>
</dbReference>
<organism evidence="2">
    <name type="scientific">Campylobacter sp. CCS1377</name>
    <dbReference type="NCBI Taxonomy" id="3158229"/>
    <lineage>
        <taxon>Bacteria</taxon>
        <taxon>Pseudomonadati</taxon>
        <taxon>Campylobacterota</taxon>
        <taxon>Epsilonproteobacteria</taxon>
        <taxon>Campylobacterales</taxon>
        <taxon>Campylobacteraceae</taxon>
        <taxon>Campylobacter</taxon>
    </lineage>
</organism>
<dbReference type="CDD" id="cd06257">
    <property type="entry name" value="DnaJ"/>
    <property type="match status" value="1"/>
</dbReference>
<proteinExistence type="predicted"/>
<dbReference type="AlphaFoldDB" id="A0AAU7E901"/>
<dbReference type="Pfam" id="PF00226">
    <property type="entry name" value="DnaJ"/>
    <property type="match status" value="1"/>
</dbReference>
<dbReference type="EC" id="4.3.2.2" evidence="2"/>
<keyword evidence="2" id="KW-0456">Lyase</keyword>
<dbReference type="InterPro" id="IPR001623">
    <property type="entry name" value="DnaJ_domain"/>
</dbReference>
<reference evidence="2" key="1">
    <citation type="submission" date="2024-05" db="EMBL/GenBank/DDBJ databases">
        <title>Campylobacter coli isolated from environmental waters in Slovenia.</title>
        <authorList>
            <person name="Zautner A.E."/>
            <person name="Bunk B."/>
            <person name="Riedel T."/>
            <person name="Sproeer C."/>
        </authorList>
    </citation>
    <scope>NUCLEOTIDE SEQUENCE</scope>
    <source>
        <strain evidence="2">CCS1377</strain>
    </source>
</reference>
<dbReference type="InterPro" id="IPR036869">
    <property type="entry name" value="J_dom_sf"/>
</dbReference>
<dbReference type="PROSITE" id="PS50076">
    <property type="entry name" value="DNAJ_2"/>
    <property type="match status" value="1"/>
</dbReference>
<protein>
    <submittedName>
        <fullName evidence="2">Adenylosuccinate lyase</fullName>
        <ecNumber evidence="2">4.3.2.2</ecNumber>
    </submittedName>
</protein>
<dbReference type="SMART" id="SM00271">
    <property type="entry name" value="DnaJ"/>
    <property type="match status" value="1"/>
</dbReference>
<dbReference type="RefSeq" id="WP_134238256.1">
    <property type="nucleotide sequence ID" value="NZ_CP155620.1"/>
</dbReference>
<sequence length="267" mass="32237">MQVIQTLQSIHVNTDDVAIFDYFKALIKKNFSKVIGKKNKIFSFFEESEIPQRRYFLKLLNTQYKKISGEDIENINFAHQKTFRLNFQQENTLKPVIFIKVDFDGGLIFKFDTNERLFVAYIKQYFKNHHCEYDENLKILTIDYKDESTFSLFEIFANESEHLKYCVNFNIDEEKYKNFKKQIHKKEEVKWKFNALAKLFNNYFTTLECTPQNNLDEIRQKYLILVKLYHPDFYHGKSSIEKAYARERFEKIQIAYDNLKALYKNNT</sequence>
<dbReference type="Gene3D" id="1.10.287.110">
    <property type="entry name" value="DnaJ domain"/>
    <property type="match status" value="1"/>
</dbReference>
<dbReference type="EMBL" id="CP155620">
    <property type="protein sequence ID" value="XBJ29343.1"/>
    <property type="molecule type" value="Genomic_DNA"/>
</dbReference>
<dbReference type="NCBIfam" id="NF006504">
    <property type="entry name" value="PRK08937.3-4"/>
    <property type="match status" value="1"/>
</dbReference>
<evidence type="ECO:0000313" key="2">
    <source>
        <dbReference type="EMBL" id="XBJ29343.1"/>
    </source>
</evidence>
<evidence type="ECO:0000259" key="1">
    <source>
        <dbReference type="PROSITE" id="PS50076"/>
    </source>
</evidence>
<feature type="domain" description="J" evidence="1">
    <location>
        <begin position="202"/>
        <end position="264"/>
    </location>
</feature>
<gene>
    <name evidence="2" type="ORF">AAH949_00445</name>
</gene>
<name>A0AAU7E901_9BACT</name>